<evidence type="ECO:0000313" key="4">
    <source>
        <dbReference type="Proteomes" id="UP001140094"/>
    </source>
</evidence>
<reference evidence="3" key="1">
    <citation type="submission" date="2022-07" db="EMBL/GenBank/DDBJ databases">
        <title>Phylogenomic reconstructions and comparative analyses of Kickxellomycotina fungi.</title>
        <authorList>
            <person name="Reynolds N.K."/>
            <person name="Stajich J.E."/>
            <person name="Barry K."/>
            <person name="Grigoriev I.V."/>
            <person name="Crous P."/>
            <person name="Smith M.E."/>
        </authorList>
    </citation>
    <scope>NUCLEOTIDE SEQUENCE</scope>
    <source>
        <strain evidence="3">NRRL 1565</strain>
    </source>
</reference>
<accession>A0A9W8HVA2</accession>
<name>A0A9W8HVA2_9FUNG</name>
<dbReference type="EMBL" id="JANBUO010000425">
    <property type="protein sequence ID" value="KAJ2804220.1"/>
    <property type="molecule type" value="Genomic_DNA"/>
</dbReference>
<evidence type="ECO:0000256" key="2">
    <source>
        <dbReference type="SAM" id="SignalP"/>
    </source>
</evidence>
<feature type="signal peptide" evidence="2">
    <location>
        <begin position="1"/>
        <end position="20"/>
    </location>
</feature>
<feature type="region of interest" description="Disordered" evidence="1">
    <location>
        <begin position="187"/>
        <end position="212"/>
    </location>
</feature>
<keyword evidence="2" id="KW-0732">Signal</keyword>
<protein>
    <submittedName>
        <fullName evidence="3">Uncharacterized protein</fullName>
    </submittedName>
</protein>
<dbReference type="AlphaFoldDB" id="A0A9W8HVA2"/>
<dbReference type="Proteomes" id="UP001140094">
    <property type="component" value="Unassembled WGS sequence"/>
</dbReference>
<sequence length="212" mass="20103">MQIKESLLAILGVAINTAIAAPAGDINVRQGIPFLTPSGSGIGNANLVLGGGILPTITFAGALAGGDNQVGIGGSNTIGIGGGALPTALAGGGFGLGIDSNNIIMQNSGTVSEGGYLNGFIPTFQGGVVLNNQLGYQSSNGVNIALGGNGGGLGTLGYGGNFIPSSTLAFSLGAGFGANVHNGAVATGTSSAATPTSSSSSPSSSSSTTTTT</sequence>
<dbReference type="OrthoDB" id="5594237at2759"/>
<organism evidence="3 4">
    <name type="scientific">Coemansia guatemalensis</name>
    <dbReference type="NCBI Taxonomy" id="2761395"/>
    <lineage>
        <taxon>Eukaryota</taxon>
        <taxon>Fungi</taxon>
        <taxon>Fungi incertae sedis</taxon>
        <taxon>Zoopagomycota</taxon>
        <taxon>Kickxellomycotina</taxon>
        <taxon>Kickxellomycetes</taxon>
        <taxon>Kickxellales</taxon>
        <taxon>Kickxellaceae</taxon>
        <taxon>Coemansia</taxon>
    </lineage>
</organism>
<feature type="chain" id="PRO_5040979465" evidence="2">
    <location>
        <begin position="21"/>
        <end position="212"/>
    </location>
</feature>
<keyword evidence="4" id="KW-1185">Reference proteome</keyword>
<feature type="compositionally biased region" description="Low complexity" evidence="1">
    <location>
        <begin position="189"/>
        <end position="212"/>
    </location>
</feature>
<comment type="caution">
    <text evidence="3">The sequence shown here is derived from an EMBL/GenBank/DDBJ whole genome shotgun (WGS) entry which is preliminary data.</text>
</comment>
<proteinExistence type="predicted"/>
<gene>
    <name evidence="3" type="ORF">H4R20_002592</name>
</gene>
<evidence type="ECO:0000256" key="1">
    <source>
        <dbReference type="SAM" id="MobiDB-lite"/>
    </source>
</evidence>
<evidence type="ECO:0000313" key="3">
    <source>
        <dbReference type="EMBL" id="KAJ2804220.1"/>
    </source>
</evidence>